<evidence type="ECO:0000313" key="2">
    <source>
        <dbReference type="Proteomes" id="UP001501676"/>
    </source>
</evidence>
<dbReference type="Pfam" id="PF13671">
    <property type="entry name" value="AAA_33"/>
    <property type="match status" value="1"/>
</dbReference>
<dbReference type="SUPFAM" id="SSF56112">
    <property type="entry name" value="Protein kinase-like (PK-like)"/>
    <property type="match status" value="1"/>
</dbReference>
<dbReference type="RefSeq" id="WP_345732175.1">
    <property type="nucleotide sequence ID" value="NZ_BAAAYN010000047.1"/>
</dbReference>
<dbReference type="Proteomes" id="UP001501676">
    <property type="component" value="Unassembled WGS sequence"/>
</dbReference>
<evidence type="ECO:0000313" key="1">
    <source>
        <dbReference type="EMBL" id="GAA3394888.1"/>
    </source>
</evidence>
<gene>
    <name evidence="1" type="ORF">GCM10020369_65940</name>
</gene>
<dbReference type="InterPro" id="IPR027417">
    <property type="entry name" value="P-loop_NTPase"/>
</dbReference>
<sequence>MAEIPQQPAAVAETHSGVVFFTGDRAYKLKKPLDLGFVDFRTPESRRHACHREVELNRQFARDVYLGVAEVHGPDGRPCDWLVVMRRMPTDRRLSALLAAGEDGDGPLRALARMLAAHHATARRSAVIDAQGSPAALRTRWTDNLAGLEPFRGTIADPVVLDEIADRALRYVDGRGDLLADRVASGRVRDGHGDLLADDVFCLDDGPRALDCLEFDDALRAVDGVDDAACLAMDLERLGAPAAAARFLGWFAEFTGGPRVTSLEHHYVAYRAVMRAKVASLRWQQGDTGRAADVTRLLGIGLTHLRAAEARLILVGGLPGVGKSTVAGGLADALGAVLLRSDRMRKEAAGLAPEADGRAPWRTGLYEPGRTSSAYDALLHRAVDALRRGESVVLDASWAGAVQRDAARVVASRAGATLVELHCVAPAAVAAERIAHRSGDPSDATPEIAARLAAEFAPWPEASVVHTDRTPADAIAAALHRVGRTVDRRDQRPPVTAQRP</sequence>
<reference evidence="2" key="1">
    <citation type="journal article" date="2019" name="Int. J. Syst. Evol. Microbiol.">
        <title>The Global Catalogue of Microorganisms (GCM) 10K type strain sequencing project: providing services to taxonomists for standard genome sequencing and annotation.</title>
        <authorList>
            <consortium name="The Broad Institute Genomics Platform"/>
            <consortium name="The Broad Institute Genome Sequencing Center for Infectious Disease"/>
            <person name="Wu L."/>
            <person name="Ma J."/>
        </authorList>
    </citation>
    <scope>NUCLEOTIDE SEQUENCE [LARGE SCALE GENOMIC DNA]</scope>
    <source>
        <strain evidence="2">JCM 9458</strain>
    </source>
</reference>
<dbReference type="Gene3D" id="3.40.50.300">
    <property type="entry name" value="P-loop containing nucleotide triphosphate hydrolases"/>
    <property type="match status" value="1"/>
</dbReference>
<comment type="caution">
    <text evidence="1">The sequence shown here is derived from an EMBL/GenBank/DDBJ whole genome shotgun (WGS) entry which is preliminary data.</text>
</comment>
<dbReference type="InterPro" id="IPR052732">
    <property type="entry name" value="Cell-binding_unc_protein"/>
</dbReference>
<name>A0ABP6T8F0_9ACTN</name>
<accession>A0ABP6T8F0</accession>
<keyword evidence="2" id="KW-1185">Reference proteome</keyword>
<dbReference type="PANTHER" id="PTHR43883:SF1">
    <property type="entry name" value="GLUCONOKINASE"/>
    <property type="match status" value="1"/>
</dbReference>
<dbReference type="EMBL" id="BAAAYN010000047">
    <property type="protein sequence ID" value="GAA3394888.1"/>
    <property type="molecule type" value="Genomic_DNA"/>
</dbReference>
<dbReference type="PANTHER" id="PTHR43883">
    <property type="entry name" value="SLR0207 PROTEIN"/>
    <property type="match status" value="1"/>
</dbReference>
<protein>
    <submittedName>
        <fullName evidence="1">AAA family ATPase</fullName>
    </submittedName>
</protein>
<dbReference type="SUPFAM" id="SSF52540">
    <property type="entry name" value="P-loop containing nucleoside triphosphate hydrolases"/>
    <property type="match status" value="1"/>
</dbReference>
<dbReference type="InterPro" id="IPR011009">
    <property type="entry name" value="Kinase-like_dom_sf"/>
</dbReference>
<proteinExistence type="predicted"/>
<organism evidence="1 2">
    <name type="scientific">Cryptosporangium minutisporangium</name>
    <dbReference type="NCBI Taxonomy" id="113569"/>
    <lineage>
        <taxon>Bacteria</taxon>
        <taxon>Bacillati</taxon>
        <taxon>Actinomycetota</taxon>
        <taxon>Actinomycetes</taxon>
        <taxon>Cryptosporangiales</taxon>
        <taxon>Cryptosporangiaceae</taxon>
        <taxon>Cryptosporangium</taxon>
    </lineage>
</organism>